<keyword evidence="8" id="KW-0132">Cell division</keyword>
<dbReference type="PANTHER" id="PTHR12830:SF9">
    <property type="entry name" value="ANAPHASE-PROMOTING COMPLEX SUBUNIT 5"/>
    <property type="match status" value="1"/>
</dbReference>
<dbReference type="OrthoDB" id="2504561at2759"/>
<evidence type="ECO:0000256" key="17">
    <source>
        <dbReference type="ARBA" id="ARBA00045696"/>
    </source>
</evidence>
<dbReference type="Gene3D" id="1.25.40.10">
    <property type="entry name" value="Tetratricopeptide repeat domain"/>
    <property type="match status" value="1"/>
</dbReference>
<keyword evidence="15" id="KW-0131">Cell cycle</keyword>
<comment type="caution">
    <text evidence="20">The sequence shown here is derived from an EMBL/GenBank/DDBJ whole genome shotgun (WGS) entry which is preliminary data.</text>
</comment>
<keyword evidence="6" id="KW-0963">Cytoplasm</keyword>
<keyword evidence="9" id="KW-0677">Repeat</keyword>
<comment type="subcellular location">
    <subcellularLocation>
        <location evidence="2">Cytoplasm</location>
        <location evidence="2">Cytoskeleton</location>
        <location evidence="2">Spindle</location>
    </subcellularLocation>
    <subcellularLocation>
        <location evidence="1">Nucleus</location>
    </subcellularLocation>
</comment>
<evidence type="ECO:0000256" key="1">
    <source>
        <dbReference type="ARBA" id="ARBA00004123"/>
    </source>
</evidence>
<evidence type="ECO:0000256" key="5">
    <source>
        <dbReference type="ARBA" id="ARBA00016066"/>
    </source>
</evidence>
<dbReference type="GO" id="GO:0005680">
    <property type="term" value="C:anaphase-promoting complex"/>
    <property type="evidence" value="ECO:0007669"/>
    <property type="project" value="InterPro"/>
</dbReference>
<evidence type="ECO:0000256" key="2">
    <source>
        <dbReference type="ARBA" id="ARBA00004186"/>
    </source>
</evidence>
<evidence type="ECO:0000256" key="12">
    <source>
        <dbReference type="ARBA" id="ARBA00022803"/>
    </source>
</evidence>
<accession>A0A8S3YVV4</accession>
<keyword evidence="14" id="KW-0539">Nucleus</keyword>
<keyword evidence="10" id="KW-0498">Mitosis</keyword>
<evidence type="ECO:0000256" key="13">
    <source>
        <dbReference type="ARBA" id="ARBA00023212"/>
    </source>
</evidence>
<evidence type="ECO:0000256" key="16">
    <source>
        <dbReference type="ARBA" id="ARBA00031069"/>
    </source>
</evidence>
<evidence type="ECO:0000256" key="6">
    <source>
        <dbReference type="ARBA" id="ARBA00022490"/>
    </source>
</evidence>
<keyword evidence="11" id="KW-0833">Ubl conjugation pathway</keyword>
<keyword evidence="12" id="KW-0802">TPR repeat</keyword>
<dbReference type="AlphaFoldDB" id="A0A8S3YVV4"/>
<dbReference type="GO" id="GO:0005819">
    <property type="term" value="C:spindle"/>
    <property type="evidence" value="ECO:0007669"/>
    <property type="project" value="UniProtKB-SubCell"/>
</dbReference>
<feature type="domain" description="Anaphase-promoting complex subunit 5" evidence="18">
    <location>
        <begin position="257"/>
        <end position="359"/>
    </location>
</feature>
<keyword evidence="13" id="KW-0206">Cytoskeleton</keyword>
<evidence type="ECO:0000256" key="10">
    <source>
        <dbReference type="ARBA" id="ARBA00022776"/>
    </source>
</evidence>
<dbReference type="Proteomes" id="UP000678393">
    <property type="component" value="Unassembled WGS sequence"/>
</dbReference>
<comment type="function">
    <text evidence="17">Component of the anaphase promoting complex/cyclosome (APC/C), a cell cycle-regulated E3 ubiquitin ligase that controls progression through mitosis and the G1 phase of the cell cycle. The APC/C complex acts by mediating ubiquitination and subsequent degradation of target proteins: it mainly mediates the formation of 'Lys-11'-linked polyubiquitin chains and, to a lower extent, the formation of 'Lys-48'- and 'Lys-63'-linked polyubiquitin chains. The APC/C complex catalyzes assembly of branched 'Lys-11'-/'Lys-48'-linked branched ubiquitin chains on target proteins.</text>
</comment>
<dbReference type="InterPro" id="IPR011990">
    <property type="entry name" value="TPR-like_helical_dom_sf"/>
</dbReference>
<evidence type="ECO:0000256" key="7">
    <source>
        <dbReference type="ARBA" id="ARBA00022553"/>
    </source>
</evidence>
<keyword evidence="21" id="KW-1185">Reference proteome</keyword>
<dbReference type="InterPro" id="IPR019734">
    <property type="entry name" value="TPR_rpt"/>
</dbReference>
<evidence type="ECO:0000259" key="18">
    <source>
        <dbReference type="Pfam" id="PF12862"/>
    </source>
</evidence>
<evidence type="ECO:0000313" key="20">
    <source>
        <dbReference type="EMBL" id="CAG5119775.1"/>
    </source>
</evidence>
<dbReference type="PANTHER" id="PTHR12830">
    <property type="entry name" value="ANAPHASE-PROMOTING COMPLEX SUBUNIT 5"/>
    <property type="match status" value="1"/>
</dbReference>
<dbReference type="InterPro" id="IPR026000">
    <property type="entry name" value="Apc5_dom"/>
</dbReference>
<proteinExistence type="inferred from homology"/>
<evidence type="ECO:0000256" key="8">
    <source>
        <dbReference type="ARBA" id="ARBA00022618"/>
    </source>
</evidence>
<feature type="domain" description="Anaphase-promoting complex subunit 5" evidence="18">
    <location>
        <begin position="583"/>
        <end position="618"/>
    </location>
</feature>
<reference evidence="20" key="1">
    <citation type="submission" date="2021-04" db="EMBL/GenBank/DDBJ databases">
        <authorList>
            <consortium name="Molecular Ecology Group"/>
        </authorList>
    </citation>
    <scope>NUCLEOTIDE SEQUENCE</scope>
</reference>
<dbReference type="InterPro" id="IPR048968">
    <property type="entry name" value="Apc5_N"/>
</dbReference>
<comment type="similarity">
    <text evidence="4">Belongs to the APC5 family.</text>
</comment>
<evidence type="ECO:0000256" key="3">
    <source>
        <dbReference type="ARBA" id="ARBA00004906"/>
    </source>
</evidence>
<dbReference type="GO" id="GO:0045842">
    <property type="term" value="P:positive regulation of mitotic metaphase/anaphase transition"/>
    <property type="evidence" value="ECO:0007669"/>
    <property type="project" value="TreeGrafter"/>
</dbReference>
<evidence type="ECO:0000256" key="14">
    <source>
        <dbReference type="ARBA" id="ARBA00023242"/>
    </source>
</evidence>
<dbReference type="SMART" id="SM00028">
    <property type="entry name" value="TPR"/>
    <property type="match status" value="3"/>
</dbReference>
<name>A0A8S3YVV4_9EUPU</name>
<gene>
    <name evidence="20" type="ORF">CUNI_LOCUS5333</name>
</gene>
<dbReference type="Pfam" id="PF12862">
    <property type="entry name" value="ANAPC5"/>
    <property type="match status" value="2"/>
</dbReference>
<evidence type="ECO:0000256" key="15">
    <source>
        <dbReference type="ARBA" id="ARBA00023306"/>
    </source>
</evidence>
<dbReference type="InterPro" id="IPR037679">
    <property type="entry name" value="Apc5"/>
</dbReference>
<protein>
    <recommendedName>
        <fullName evidence="5">Anaphase-promoting complex subunit 5</fullName>
    </recommendedName>
    <alternativeName>
        <fullName evidence="16">Cyclosome subunit 5</fullName>
    </alternativeName>
</protein>
<dbReference type="GO" id="GO:0070979">
    <property type="term" value="P:protein K11-linked ubiquitination"/>
    <property type="evidence" value="ECO:0007669"/>
    <property type="project" value="TreeGrafter"/>
</dbReference>
<keyword evidence="7" id="KW-0597">Phosphoprotein</keyword>
<dbReference type="Pfam" id="PF21371">
    <property type="entry name" value="Apc5_N"/>
    <property type="match status" value="1"/>
</dbReference>
<dbReference type="EMBL" id="CAJHNH020000777">
    <property type="protein sequence ID" value="CAG5119775.1"/>
    <property type="molecule type" value="Genomic_DNA"/>
</dbReference>
<organism evidence="20 21">
    <name type="scientific">Candidula unifasciata</name>
    <dbReference type="NCBI Taxonomy" id="100452"/>
    <lineage>
        <taxon>Eukaryota</taxon>
        <taxon>Metazoa</taxon>
        <taxon>Spiralia</taxon>
        <taxon>Lophotrochozoa</taxon>
        <taxon>Mollusca</taxon>
        <taxon>Gastropoda</taxon>
        <taxon>Heterobranchia</taxon>
        <taxon>Euthyneura</taxon>
        <taxon>Panpulmonata</taxon>
        <taxon>Eupulmonata</taxon>
        <taxon>Stylommatophora</taxon>
        <taxon>Helicina</taxon>
        <taxon>Helicoidea</taxon>
        <taxon>Geomitridae</taxon>
        <taxon>Candidula</taxon>
    </lineage>
</organism>
<evidence type="ECO:0000313" key="21">
    <source>
        <dbReference type="Proteomes" id="UP000678393"/>
    </source>
</evidence>
<dbReference type="CDD" id="cd16270">
    <property type="entry name" value="Apc5_N"/>
    <property type="match status" value="1"/>
</dbReference>
<feature type="domain" description="Anaphase-promoting complex subunit 5 N-terminal" evidence="19">
    <location>
        <begin position="63"/>
        <end position="173"/>
    </location>
</feature>
<sequence>MSYEVNDLFIFNSSTRQQSSERLTPHKLTIMALVYHYQQLCALQDKMDDTSPDPDRLLTEKEKRVFMVTLLNLLQSPDMDLKTLRLQIDHVLKPAILEAVYELLQTISEDSVMPINDFFDNVSTLLTSSDKDAVIRRESIMGIYIRRMELAYNEMSFSQIVDMFNKIRLYYRAGFPERREHSGHSSWRKPHTLGISEAALSMSQLEDNSAVESLSKQSLFSRKQAEYFIAHQALPPDQLQQKICDILAANPDLAEAYFLSYMNNLRLKEYCTALHNLYHYFDRKACAHSDGSNSNKKKAASDEVAMRYAALNLASLQFRFGNKDECRAALKEAIRLAQESNDQVCLQHALVWLNLLGDNHKGVSELERSIKKTIDLSLPNLTVLDLNWISKDLGMAAETPARVIYYFTQSNLINCMHSNYNMMSSGCIQRAAMWHYYGKRELCSLDSQIVLNLNTKLKGVYYNGQAVCIAMCNLAQQHADLGDYTAAAEIFNQAKLRFPQNTSHAELWQSCQQRIQFDRAIYNRRLNEAEQILTNLQAVDELEAKIRKPILLREQGQVTDAFAILGQLLAECDKEKKTYFADFMCRVLLEIAQLYVATGNHSSAIPYITDCIAHAKKHYLQLYGALAIVCLAFIQLHMNLPEQATRLIESQLTRILTNATAYDKARVLYVYAKCKVAAAKTSNATLASVKTEMISALEVLSTATSLFKAVEAHIREKDAIYFQAVLYHDLNNTEDRNRCAHQFKTLDKLYPTLSSLSLNVV</sequence>
<evidence type="ECO:0000259" key="19">
    <source>
        <dbReference type="Pfam" id="PF21371"/>
    </source>
</evidence>
<dbReference type="GO" id="GO:0031145">
    <property type="term" value="P:anaphase-promoting complex-dependent catabolic process"/>
    <property type="evidence" value="ECO:0007669"/>
    <property type="project" value="TreeGrafter"/>
</dbReference>
<evidence type="ECO:0000256" key="4">
    <source>
        <dbReference type="ARBA" id="ARBA00007450"/>
    </source>
</evidence>
<evidence type="ECO:0000256" key="11">
    <source>
        <dbReference type="ARBA" id="ARBA00022786"/>
    </source>
</evidence>
<dbReference type="GO" id="GO:0051301">
    <property type="term" value="P:cell division"/>
    <property type="evidence" value="ECO:0007669"/>
    <property type="project" value="UniProtKB-KW"/>
</dbReference>
<evidence type="ECO:0000256" key="9">
    <source>
        <dbReference type="ARBA" id="ARBA00022737"/>
    </source>
</evidence>
<dbReference type="SUPFAM" id="SSF48452">
    <property type="entry name" value="TPR-like"/>
    <property type="match status" value="3"/>
</dbReference>
<comment type="pathway">
    <text evidence="3">Protein modification; protein ubiquitination.</text>
</comment>